<dbReference type="InterPro" id="IPR044822">
    <property type="entry name" value="Myb_DNA-bind_4"/>
</dbReference>
<reference evidence="3" key="1">
    <citation type="submission" date="2020-11" db="EMBL/GenBank/DDBJ databases">
        <authorList>
            <person name="Tran Van P."/>
        </authorList>
    </citation>
    <scope>NUCLEOTIDE SEQUENCE</scope>
</reference>
<sequence length="512" mass="58808">MEEEIIVVSESDFNFSTHEKFIWDRNMVYALIEEYKKRVSEFENPSYKKRRLWSKIAHAMRVRGFKMMTDEMCDIKWRNLKKTFKEIYFGKRSTVKWEYYNVLKHIFEKDMSFYSNFGAAHRRPLLSKKTLNKKTLAEEMELEPDSSNSYIIDDSREGLEEGHFDFQAETLKGKVSDKKNFLGTSSLELECMKGYKVCLHYGISASSSAADKPHVVTPFLYPVGDWSADLKTPASPSHLLLTLSSTAVSCFGRASRVPRIFNLETRTNYDIAKDNYLATWSTSTFSHLESYDKLIESTGLYSLRANRPVPRLTLSFQIRSKTDATLEALIGQESAPKPPPPLKDHTCKNSSSPNFKSIKPKKNVAYIINFRSLRLLKRLPKPVQEWHFTHTITLLYDYNTVHRTWNDGMMRGGKPKNINKEGGFYKFLDWSRNKTGHWRRVFSFQPKIFGPGILSLSVELARRVGFDGPIECVVEPTADGVSTIGNSPTTVTGKQWRLVYRHCGTASPPIST</sequence>
<dbReference type="EMBL" id="OD000612">
    <property type="protein sequence ID" value="CAD7398440.1"/>
    <property type="molecule type" value="Genomic_DNA"/>
</dbReference>
<protein>
    <recommendedName>
        <fullName evidence="2">Myb/SANT-like DNA-binding domain-containing protein</fullName>
    </recommendedName>
</protein>
<name>A0A7R9CM78_TIMPO</name>
<evidence type="ECO:0000313" key="3">
    <source>
        <dbReference type="EMBL" id="CAD7398440.1"/>
    </source>
</evidence>
<feature type="domain" description="Myb/SANT-like DNA-binding" evidence="2">
    <location>
        <begin position="23"/>
        <end position="105"/>
    </location>
</feature>
<dbReference type="AlphaFoldDB" id="A0A7R9CM78"/>
<dbReference type="Pfam" id="PF13837">
    <property type="entry name" value="Myb_DNA-bind_4"/>
    <property type="match status" value="1"/>
</dbReference>
<dbReference type="Gene3D" id="1.10.10.60">
    <property type="entry name" value="Homeodomain-like"/>
    <property type="match status" value="1"/>
</dbReference>
<organism evidence="3">
    <name type="scientific">Timema poppense</name>
    <name type="common">Walking stick</name>
    <dbReference type="NCBI Taxonomy" id="170557"/>
    <lineage>
        <taxon>Eukaryota</taxon>
        <taxon>Metazoa</taxon>
        <taxon>Ecdysozoa</taxon>
        <taxon>Arthropoda</taxon>
        <taxon>Hexapoda</taxon>
        <taxon>Insecta</taxon>
        <taxon>Pterygota</taxon>
        <taxon>Neoptera</taxon>
        <taxon>Polyneoptera</taxon>
        <taxon>Phasmatodea</taxon>
        <taxon>Timematodea</taxon>
        <taxon>Timematoidea</taxon>
        <taxon>Timematidae</taxon>
        <taxon>Timema</taxon>
    </lineage>
</organism>
<accession>A0A7R9CM78</accession>
<gene>
    <name evidence="3" type="ORF">TPSB3V08_LOCUS1694</name>
</gene>
<evidence type="ECO:0000259" key="2">
    <source>
        <dbReference type="Pfam" id="PF13837"/>
    </source>
</evidence>
<evidence type="ECO:0000256" key="1">
    <source>
        <dbReference type="SAM" id="MobiDB-lite"/>
    </source>
</evidence>
<feature type="region of interest" description="Disordered" evidence="1">
    <location>
        <begin position="332"/>
        <end position="354"/>
    </location>
</feature>
<proteinExistence type="predicted"/>